<feature type="transmembrane region" description="Helical" evidence="1">
    <location>
        <begin position="641"/>
        <end position="664"/>
    </location>
</feature>
<keyword evidence="1" id="KW-0472">Membrane</keyword>
<dbReference type="Proteomes" id="UP000030762">
    <property type="component" value="Unassembled WGS sequence"/>
</dbReference>
<gene>
    <name evidence="2" type="ORF">SDRG_01101</name>
</gene>
<dbReference type="GeneID" id="19941828"/>
<evidence type="ECO:0000313" key="3">
    <source>
        <dbReference type="Proteomes" id="UP000030762"/>
    </source>
</evidence>
<evidence type="ECO:0000256" key="1">
    <source>
        <dbReference type="SAM" id="Phobius"/>
    </source>
</evidence>
<feature type="transmembrane region" description="Helical" evidence="1">
    <location>
        <begin position="873"/>
        <end position="895"/>
    </location>
</feature>
<keyword evidence="1" id="KW-1133">Transmembrane helix</keyword>
<dbReference type="OrthoDB" id="77710at2759"/>
<proteinExistence type="predicted"/>
<feature type="transmembrane region" description="Helical" evidence="1">
    <location>
        <begin position="768"/>
        <end position="788"/>
    </location>
</feature>
<sequence>MIVPEAPRATIISVAVQRAGRWQQYLAALSAVYLVASMGIGYYYLHLVRPSLASDLWWRGFTTAGAQTFLGDLYHRRLQLSTSAPLSLASPELVLEKAYSGATFMDMSLSLSRHVLLRNLSLESILPPMRRSSFDWNIRMFTQYCWVDWNQSYELSVTAARQRRCYLKQAANAAVYWEPLLRNSVTQDIVLSPYSLAMNISLFEHIDATSLGHDWLMSLMFHEWLPEADEVELWRRRGMSYWQTQLTNYYEQGLQQTIVVENALGIHQNVTVHLMAQSYRGLALWTLANAYPGVWNDLFECQALRCSLIRGANSYSDKIKQNWEVMLLAIPVNDTLPRLIDANIGPMASIDVRIVLLPPALQAYYIQYQRSVVAQLLLSPAIAARYMQVPSLVAAISPPAWRGANMSYFGGNPMCLNAKPQPFVQDQFGFYDACDAQAPATLMGTRPSLFFSLVTLAVTDESAIVRRLDAICNCCAQVGGYHTCLATLKPLAAVVAALDLSSLATFAGNLALAMTQLNLSMIQLGMNGTSPVFLTQPAIAQEDPWSFCGWAMVYDWLQGTREAVEFDTDAGVYRILTAYTAPSQLPASPLELPNQVCAYVWLILLYSSLLTGAVATLVLLASLRSPGCQVFAFHRVASLVWVGRPFLMLRGTTALVILSTSPMQFASTDSFTRFTFVPRTPWDVMVLSGEATWITYVLVDLALPGAESHAKLAAPLSALIAWLTTLLIEVAAPYEATATFEQSCEIVQLGLAASCTGGVVRIGSRERLGVLLLVHVSSVVVSFLVVMARQRRGSITDVRGSDLLPASAQVFLARHATWHTRPTTVIMAGMFPLGGRMFVVNLWQVLAVNNALQLPSQSSYSCIRNFTLWKFGLVEVGGIVYVITSVVASYTYIYVSSTAMANDFWWATFNATGHQTFVTNWFTQQLQVHRNGSHLDLTQLIYSDNSNLYNTTATAISEGVAARPFLGGDITCPVQGSGETVQVFYSNVGVCAGHKEDVLVVDGLMTTQALLALGPGVDINATCAHATMQSSGTCNAVFRASLLFLLTLFSADEWTSVSNAAPTAYLQSELPVAIAHYINASTSDGAGHIELRNETVLDPRDPGFHAFGWLYLFEWLSGIREVVEFHSIRGSLALLSTRNPVHIGPVNALEIPVNVAFFFRCELLYVSSVLLFVACLAIAYIAATRGCIEGFNMFSLNRVTGLVWLGRPLLMLRGVTALCLLSTAKLDLGESHGFFYLVSLPQSWFTTIMAAGEATWVVYLLNDAFSISGSQPPSGASCRPSSIERRWRAPAT</sequence>
<feature type="transmembrane region" description="Helical" evidence="1">
    <location>
        <begin position="25"/>
        <end position="45"/>
    </location>
</feature>
<reference evidence="2 3" key="1">
    <citation type="submission" date="2012-04" db="EMBL/GenBank/DDBJ databases">
        <title>The Genome Sequence of Saprolegnia declina VS20.</title>
        <authorList>
            <consortium name="The Broad Institute Genome Sequencing Platform"/>
            <person name="Russ C."/>
            <person name="Nusbaum C."/>
            <person name="Tyler B."/>
            <person name="van West P."/>
            <person name="Dieguez-Uribeondo J."/>
            <person name="de Bruijn I."/>
            <person name="Tripathy S."/>
            <person name="Jiang R."/>
            <person name="Young S.K."/>
            <person name="Zeng Q."/>
            <person name="Gargeya S."/>
            <person name="Fitzgerald M."/>
            <person name="Haas B."/>
            <person name="Abouelleil A."/>
            <person name="Alvarado L."/>
            <person name="Arachchi H.M."/>
            <person name="Berlin A."/>
            <person name="Chapman S.B."/>
            <person name="Goldberg J."/>
            <person name="Griggs A."/>
            <person name="Gujja S."/>
            <person name="Hansen M."/>
            <person name="Howarth C."/>
            <person name="Imamovic A."/>
            <person name="Larimer J."/>
            <person name="McCowen C."/>
            <person name="Montmayeur A."/>
            <person name="Murphy C."/>
            <person name="Neiman D."/>
            <person name="Pearson M."/>
            <person name="Priest M."/>
            <person name="Roberts A."/>
            <person name="Saif S."/>
            <person name="Shea T."/>
            <person name="Sisk P."/>
            <person name="Sykes S."/>
            <person name="Wortman J."/>
            <person name="Nusbaum C."/>
            <person name="Birren B."/>
        </authorList>
    </citation>
    <scope>NUCLEOTIDE SEQUENCE [LARGE SCALE GENOMIC DNA]</scope>
    <source>
        <strain evidence="2 3">VS20</strain>
    </source>
</reference>
<protein>
    <submittedName>
        <fullName evidence="2">Uncharacterized protein</fullName>
    </submittedName>
</protein>
<dbReference type="RefSeq" id="XP_008604836.1">
    <property type="nucleotide sequence ID" value="XM_008606614.1"/>
</dbReference>
<dbReference type="OMA" id="WITYVLV"/>
<dbReference type="EMBL" id="JH767134">
    <property type="protein sequence ID" value="EQC41122.1"/>
    <property type="molecule type" value="Genomic_DNA"/>
</dbReference>
<accession>T0SE22</accession>
<organism evidence="2 3">
    <name type="scientific">Saprolegnia diclina (strain VS20)</name>
    <dbReference type="NCBI Taxonomy" id="1156394"/>
    <lineage>
        <taxon>Eukaryota</taxon>
        <taxon>Sar</taxon>
        <taxon>Stramenopiles</taxon>
        <taxon>Oomycota</taxon>
        <taxon>Saprolegniomycetes</taxon>
        <taxon>Saprolegniales</taxon>
        <taxon>Saprolegniaceae</taxon>
        <taxon>Saprolegnia</taxon>
    </lineage>
</organism>
<dbReference type="VEuPathDB" id="FungiDB:SDRG_01101"/>
<keyword evidence="1" id="KW-0812">Transmembrane</keyword>
<keyword evidence="3" id="KW-1185">Reference proteome</keyword>
<name>T0SE22_SAPDV</name>
<evidence type="ECO:0000313" key="2">
    <source>
        <dbReference type="EMBL" id="EQC41122.1"/>
    </source>
</evidence>
<feature type="transmembrane region" description="Helical" evidence="1">
    <location>
        <begin position="598"/>
        <end position="620"/>
    </location>
</feature>
<dbReference type="InParanoid" id="T0SE22"/>
<feature type="transmembrane region" description="Helical" evidence="1">
    <location>
        <begin position="1163"/>
        <end position="1183"/>
    </location>
</feature>